<dbReference type="SMART" id="SM00198">
    <property type="entry name" value="SCP"/>
    <property type="match status" value="1"/>
</dbReference>
<organism evidence="6 7">
    <name type="scientific">Parnassius mnemosyne</name>
    <name type="common">clouded apollo</name>
    <dbReference type="NCBI Taxonomy" id="213953"/>
    <lineage>
        <taxon>Eukaryota</taxon>
        <taxon>Metazoa</taxon>
        <taxon>Ecdysozoa</taxon>
        <taxon>Arthropoda</taxon>
        <taxon>Hexapoda</taxon>
        <taxon>Insecta</taxon>
        <taxon>Pterygota</taxon>
        <taxon>Neoptera</taxon>
        <taxon>Endopterygota</taxon>
        <taxon>Lepidoptera</taxon>
        <taxon>Glossata</taxon>
        <taxon>Ditrysia</taxon>
        <taxon>Papilionoidea</taxon>
        <taxon>Papilionidae</taxon>
        <taxon>Parnassiinae</taxon>
        <taxon>Parnassini</taxon>
        <taxon>Parnassius</taxon>
        <taxon>Driopa</taxon>
    </lineage>
</organism>
<feature type="compositionally biased region" description="Basic residues" evidence="3">
    <location>
        <begin position="517"/>
        <end position="534"/>
    </location>
</feature>
<dbReference type="PRINTS" id="PR00837">
    <property type="entry name" value="V5TPXLIKE"/>
</dbReference>
<feature type="region of interest" description="Disordered" evidence="3">
    <location>
        <begin position="497"/>
        <end position="534"/>
    </location>
</feature>
<comment type="subcellular location">
    <subcellularLocation>
        <location evidence="1">Secreted</location>
    </subcellularLocation>
</comment>
<keyword evidence="7" id="KW-1185">Reference proteome</keyword>
<feature type="compositionally biased region" description="Polar residues" evidence="3">
    <location>
        <begin position="500"/>
        <end position="509"/>
    </location>
</feature>
<dbReference type="PANTHER" id="PTHR10334">
    <property type="entry name" value="CYSTEINE-RICH SECRETORY PROTEIN-RELATED"/>
    <property type="match status" value="1"/>
</dbReference>
<proteinExistence type="predicted"/>
<evidence type="ECO:0000256" key="2">
    <source>
        <dbReference type="ARBA" id="ARBA00022525"/>
    </source>
</evidence>
<keyword evidence="2" id="KW-0964">Secreted</keyword>
<dbReference type="PRINTS" id="PR00838">
    <property type="entry name" value="V5ALLERGEN"/>
</dbReference>
<evidence type="ECO:0000256" key="4">
    <source>
        <dbReference type="SAM" id="SignalP"/>
    </source>
</evidence>
<name>A0AAV1LXA0_9NEOP</name>
<feature type="signal peptide" evidence="4">
    <location>
        <begin position="1"/>
        <end position="18"/>
    </location>
</feature>
<feature type="chain" id="PRO_5043640042" description="SCP domain-containing protein" evidence="4">
    <location>
        <begin position="19"/>
        <end position="534"/>
    </location>
</feature>
<reference evidence="6 7" key="1">
    <citation type="submission" date="2023-11" db="EMBL/GenBank/DDBJ databases">
        <authorList>
            <person name="Hedman E."/>
            <person name="Englund M."/>
            <person name="Stromberg M."/>
            <person name="Nyberg Akerstrom W."/>
            <person name="Nylinder S."/>
            <person name="Jareborg N."/>
            <person name="Kallberg Y."/>
            <person name="Kronander E."/>
        </authorList>
    </citation>
    <scope>NUCLEOTIDE SEQUENCE [LARGE SCALE GENOMIC DNA]</scope>
</reference>
<evidence type="ECO:0000256" key="3">
    <source>
        <dbReference type="SAM" id="MobiDB-lite"/>
    </source>
</evidence>
<dbReference type="SUPFAM" id="SSF55797">
    <property type="entry name" value="PR-1-like"/>
    <property type="match status" value="1"/>
</dbReference>
<keyword evidence="4" id="KW-0732">Signal</keyword>
<dbReference type="InterPro" id="IPR035940">
    <property type="entry name" value="CAP_sf"/>
</dbReference>
<dbReference type="InterPro" id="IPR014044">
    <property type="entry name" value="CAP_dom"/>
</dbReference>
<evidence type="ECO:0000259" key="5">
    <source>
        <dbReference type="SMART" id="SM00198"/>
    </source>
</evidence>
<dbReference type="EMBL" id="CAVLGL010000104">
    <property type="protein sequence ID" value="CAK1598644.1"/>
    <property type="molecule type" value="Genomic_DNA"/>
</dbReference>
<protein>
    <recommendedName>
        <fullName evidence="5">SCP domain-containing protein</fullName>
    </recommendedName>
</protein>
<gene>
    <name evidence="6" type="ORF">PARMNEM_LOCUS17611</name>
</gene>
<evidence type="ECO:0000313" key="6">
    <source>
        <dbReference type="EMBL" id="CAK1598644.1"/>
    </source>
</evidence>
<dbReference type="InterPro" id="IPR002413">
    <property type="entry name" value="V5_allergen-like"/>
</dbReference>
<evidence type="ECO:0000313" key="7">
    <source>
        <dbReference type="Proteomes" id="UP001314205"/>
    </source>
</evidence>
<feature type="domain" description="SCP" evidence="5">
    <location>
        <begin position="56"/>
        <end position="215"/>
    </location>
</feature>
<dbReference type="Pfam" id="PF00188">
    <property type="entry name" value="CAP"/>
    <property type="match status" value="1"/>
</dbReference>
<evidence type="ECO:0000256" key="1">
    <source>
        <dbReference type="ARBA" id="ARBA00004613"/>
    </source>
</evidence>
<accession>A0AAV1LXA0</accession>
<comment type="caution">
    <text evidence="6">The sequence shown here is derived from an EMBL/GenBank/DDBJ whole genome shotgun (WGS) entry which is preliminary data.</text>
</comment>
<dbReference type="Proteomes" id="UP001314205">
    <property type="component" value="Unassembled WGS sequence"/>
</dbReference>
<sequence>MTRGKLLVILFYANILYASLQEYCKVCPYHILCKYPTEGPSISCIRYDKKKLLTPGNIKSILDKMNERRNFIALGLSKYLPGAANMKKLVWSEELAHFAQRWVDQCDPSTRPDKEDDCRNLETTEVGQNIATMSDLSSEFNIKNFVDTWFMQSLYYFGSVSYYNQSNEKSKYFTQLIWANTEMVGCGQASFYAKTLNTIITRLVCNFAPKGNIHGKPIYAIGYPATQCSDNLLPDSVYKGLCTYAFKNNAIKFTLKSSPVRSLLRIIDFSDTTDWHIKRTNNINIKRDRNSSMISNNTHAAVKRYPQLKFWEKSINISKPLEHYLRRGGKPVPIYHGYNSHKNFNLVNENTELNTERYDALTPPIMSYSNQNYRKYKQETSCTRKIASFQNEGENKNYKSVKCTRGKVNDFSTSEMHSTRHWIMCPCESSTTTPPTSSTNYLQKVNCQCLNENNAHIICSNLRKTQLAATGFDSKENGNYYDLLPNLNLRKETNRKKFASTASAHTQPNVDFGFEPHRRRGHIQHHRQHETKTE</sequence>
<dbReference type="CDD" id="cd05380">
    <property type="entry name" value="CAP_euk"/>
    <property type="match status" value="1"/>
</dbReference>
<dbReference type="GO" id="GO:0005576">
    <property type="term" value="C:extracellular region"/>
    <property type="evidence" value="ECO:0007669"/>
    <property type="project" value="UniProtKB-SubCell"/>
</dbReference>
<dbReference type="AlphaFoldDB" id="A0AAV1LXA0"/>
<dbReference type="InterPro" id="IPR001283">
    <property type="entry name" value="CRISP-related"/>
</dbReference>
<dbReference type="Gene3D" id="3.40.33.10">
    <property type="entry name" value="CAP"/>
    <property type="match status" value="1"/>
</dbReference>